<organism evidence="2 3">
    <name type="scientific">Branchiostoma belcheri</name>
    <name type="common">Amphioxus</name>
    <dbReference type="NCBI Taxonomy" id="7741"/>
    <lineage>
        <taxon>Eukaryota</taxon>
        <taxon>Metazoa</taxon>
        <taxon>Chordata</taxon>
        <taxon>Cephalochordata</taxon>
        <taxon>Leptocardii</taxon>
        <taxon>Amphioxiformes</taxon>
        <taxon>Branchiostomatidae</taxon>
        <taxon>Branchiostoma</taxon>
    </lineage>
</organism>
<sequence>MRSEFRLKSFGLTHHDPHVFTRTPWLSNQLPFVLYRAVVCLYQVAALLALNLTLANSGLKLLIFLTQWAYIVLTLHIVVSAGLCFADYYMYYSSRSQRGEAASDDNPLPWYYKLYWILYNVAFCSGICVTLLYWILLRGDNSAGSILTHSVNSVTIVIDVMLSGLPCRLLHFVYPSTFGLVYIIFSVIYWAAGGTGLYDYPFIYPYLDYGGRPDLAAIVAVLGVLVAVPLCHCIVFALALVRETLVRLLKKRQLRNSQNVDMTPL</sequence>
<proteinExistence type="predicted"/>
<dbReference type="AlphaFoldDB" id="A0A6P5AFR2"/>
<evidence type="ECO:0000313" key="3">
    <source>
        <dbReference type="RefSeq" id="XP_019642092.1"/>
    </source>
</evidence>
<dbReference type="RefSeq" id="XP_019642092.1">
    <property type="nucleotide sequence ID" value="XM_019786533.1"/>
</dbReference>
<feature type="transmembrane region" description="Helical" evidence="1">
    <location>
        <begin position="67"/>
        <end position="91"/>
    </location>
</feature>
<dbReference type="GeneID" id="109483504"/>
<reference evidence="3" key="1">
    <citation type="submission" date="2025-08" db="UniProtKB">
        <authorList>
            <consortium name="RefSeq"/>
        </authorList>
    </citation>
    <scope>IDENTIFICATION</scope>
    <source>
        <tissue evidence="3">Gonad</tissue>
    </source>
</reference>
<keyword evidence="1" id="KW-1133">Transmembrane helix</keyword>
<protein>
    <submittedName>
        <fullName evidence="3">Protein rolling stone-like</fullName>
    </submittedName>
</protein>
<feature type="transmembrane region" description="Helical" evidence="1">
    <location>
        <begin position="215"/>
        <end position="241"/>
    </location>
</feature>
<dbReference type="PANTHER" id="PTHR12242:SF45">
    <property type="entry name" value="MARVEL DOMAIN-CONTAINING PROTEIN"/>
    <property type="match status" value="1"/>
</dbReference>
<accession>A0A6P5AFR2</accession>
<dbReference type="OrthoDB" id="419711at2759"/>
<gene>
    <name evidence="3" type="primary">LOC109483504</name>
</gene>
<dbReference type="GO" id="GO:0016020">
    <property type="term" value="C:membrane"/>
    <property type="evidence" value="ECO:0007669"/>
    <property type="project" value="TreeGrafter"/>
</dbReference>
<dbReference type="Proteomes" id="UP000515135">
    <property type="component" value="Unplaced"/>
</dbReference>
<keyword evidence="1" id="KW-0472">Membrane</keyword>
<keyword evidence="2" id="KW-1185">Reference proteome</keyword>
<feature type="transmembrane region" description="Helical" evidence="1">
    <location>
        <begin position="169"/>
        <end position="192"/>
    </location>
</feature>
<name>A0A6P5AFR2_BRABE</name>
<dbReference type="InterPro" id="IPR049352">
    <property type="entry name" value="Rost"/>
</dbReference>
<keyword evidence="1" id="KW-0812">Transmembrane</keyword>
<feature type="transmembrane region" description="Helical" evidence="1">
    <location>
        <begin position="112"/>
        <end position="136"/>
    </location>
</feature>
<evidence type="ECO:0000256" key="1">
    <source>
        <dbReference type="SAM" id="Phobius"/>
    </source>
</evidence>
<evidence type="ECO:0000313" key="2">
    <source>
        <dbReference type="Proteomes" id="UP000515135"/>
    </source>
</evidence>
<dbReference type="PANTHER" id="PTHR12242">
    <property type="entry name" value="OS02G0130600 PROTEIN-RELATED"/>
    <property type="match status" value="1"/>
</dbReference>
<dbReference type="Pfam" id="PF21534">
    <property type="entry name" value="Rost"/>
    <property type="match status" value="1"/>
</dbReference>
<feature type="transmembrane region" description="Helical" evidence="1">
    <location>
        <begin position="32"/>
        <end position="55"/>
    </location>
</feature>
<dbReference type="KEGG" id="bbel:109483504"/>